<comment type="caution">
    <text evidence="1">The sequence shown here is derived from an EMBL/GenBank/DDBJ whole genome shotgun (WGS) entry which is preliminary data.</text>
</comment>
<accession>A0ACC1YPT3</accession>
<gene>
    <name evidence="1" type="ORF">OWV82_004599</name>
</gene>
<proteinExistence type="predicted"/>
<name>A0ACC1YPT3_MELAZ</name>
<evidence type="ECO:0000313" key="2">
    <source>
        <dbReference type="Proteomes" id="UP001164539"/>
    </source>
</evidence>
<evidence type="ECO:0000313" key="1">
    <source>
        <dbReference type="EMBL" id="KAJ4725782.1"/>
    </source>
</evidence>
<keyword evidence="2" id="KW-1185">Reference proteome</keyword>
<dbReference type="Proteomes" id="UP001164539">
    <property type="component" value="Chromosome 2"/>
</dbReference>
<protein>
    <submittedName>
        <fullName evidence="1">Haloacid dehalogenase-like hydrolase (HAD) superfamily protein</fullName>
    </submittedName>
</protein>
<sequence length="297" mass="33555">MEYKDENHQISHQKYDCLLFDLDDTLYPLSSGLSVEVTKNIQEYMLKKLGIEGSKVPQMCVSLYKHYGTTLAGLRAIGYNFDYDDFHSFVHGRLPYKMLKPDPVLRNLLLSLPIRKVIFTNADEAHAARVLSRLGLEDCFERIISFETLNSSNKGTVPANKYVAESGKAELHTTSSPETFDIDEFSSHPNADLDLPKTPVVCKPFEEAFQQVFKIANITPVKTMFFDDSIRNLQTGKRLRLHTVWVGNSHKLEGVDCVLESIHNMKEALPDLWEAADEKSESISYSGKVAMETSVIA</sequence>
<organism evidence="1 2">
    <name type="scientific">Melia azedarach</name>
    <name type="common">Chinaberry tree</name>
    <dbReference type="NCBI Taxonomy" id="155640"/>
    <lineage>
        <taxon>Eukaryota</taxon>
        <taxon>Viridiplantae</taxon>
        <taxon>Streptophyta</taxon>
        <taxon>Embryophyta</taxon>
        <taxon>Tracheophyta</taxon>
        <taxon>Spermatophyta</taxon>
        <taxon>Magnoliopsida</taxon>
        <taxon>eudicotyledons</taxon>
        <taxon>Gunneridae</taxon>
        <taxon>Pentapetalae</taxon>
        <taxon>rosids</taxon>
        <taxon>malvids</taxon>
        <taxon>Sapindales</taxon>
        <taxon>Meliaceae</taxon>
        <taxon>Melia</taxon>
    </lineage>
</organism>
<dbReference type="EMBL" id="CM051395">
    <property type="protein sequence ID" value="KAJ4725782.1"/>
    <property type="molecule type" value="Genomic_DNA"/>
</dbReference>
<reference evidence="1 2" key="1">
    <citation type="journal article" date="2023" name="Science">
        <title>Complex scaffold remodeling in plant triterpene biosynthesis.</title>
        <authorList>
            <person name="De La Pena R."/>
            <person name="Hodgson H."/>
            <person name="Liu J.C."/>
            <person name="Stephenson M.J."/>
            <person name="Martin A.C."/>
            <person name="Owen C."/>
            <person name="Harkess A."/>
            <person name="Leebens-Mack J."/>
            <person name="Jimenez L.E."/>
            <person name="Osbourn A."/>
            <person name="Sattely E.S."/>
        </authorList>
    </citation>
    <scope>NUCLEOTIDE SEQUENCE [LARGE SCALE GENOMIC DNA]</scope>
    <source>
        <strain evidence="2">cv. JPN11</strain>
        <tissue evidence="1">Leaf</tissue>
    </source>
</reference>